<dbReference type="PANTHER" id="PTHR34039">
    <property type="entry name" value="UPF0102 PROTEIN YRAN"/>
    <property type="match status" value="1"/>
</dbReference>
<dbReference type="CDD" id="cd20736">
    <property type="entry name" value="PoNe_Nuclease"/>
    <property type="match status" value="1"/>
</dbReference>
<protein>
    <recommendedName>
        <fullName evidence="2">UPF0102 protein SAMN05444405_1099</fullName>
    </recommendedName>
</protein>
<dbReference type="SUPFAM" id="SSF52980">
    <property type="entry name" value="Restriction endonuclease-like"/>
    <property type="match status" value="1"/>
</dbReference>
<sequence>MAEHNILGKSGEEEAIRYLVAHGYAIRHQNWRRGHKEIDIVAEKDNELIIVEVKTRKNRLFAEPQDAVTPMKIRRTVSAADAYLRFFQVDLPVRFDIITVVGETGSFTIEHIEEAFYPPVW</sequence>
<dbReference type="RefSeq" id="WP_073401575.1">
    <property type="nucleotide sequence ID" value="NZ_FQTV01000009.1"/>
</dbReference>
<dbReference type="GO" id="GO:0004519">
    <property type="term" value="F:endonuclease activity"/>
    <property type="evidence" value="ECO:0007669"/>
    <property type="project" value="UniProtKB-KW"/>
</dbReference>
<evidence type="ECO:0000313" key="4">
    <source>
        <dbReference type="Proteomes" id="UP000184509"/>
    </source>
</evidence>
<keyword evidence="3" id="KW-0255">Endonuclease</keyword>
<dbReference type="Pfam" id="PF02021">
    <property type="entry name" value="UPF0102"/>
    <property type="match status" value="1"/>
</dbReference>
<gene>
    <name evidence="3" type="ORF">SAMN05444405_1099</name>
</gene>
<keyword evidence="4" id="KW-1185">Reference proteome</keyword>
<keyword evidence="3" id="KW-0540">Nuclease</keyword>
<reference evidence="3 4" key="1">
    <citation type="submission" date="2016-11" db="EMBL/GenBank/DDBJ databases">
        <authorList>
            <person name="Jaros S."/>
            <person name="Januszkiewicz K."/>
            <person name="Wedrychowicz H."/>
        </authorList>
    </citation>
    <scope>NUCLEOTIDE SEQUENCE [LARGE SCALE GENOMIC DNA]</scope>
    <source>
        <strain evidence="3 4">DSM 26991</strain>
    </source>
</reference>
<name>A0A1M5BVS8_9BACE</name>
<dbReference type="STRING" id="1297750.SAMN05444405_1099"/>
<dbReference type="InterPro" id="IPR011335">
    <property type="entry name" value="Restrct_endonuc-II-like"/>
</dbReference>
<dbReference type="HAMAP" id="MF_00048">
    <property type="entry name" value="UPF0102"/>
    <property type="match status" value="1"/>
</dbReference>
<accession>A0A1M5BVS8</accession>
<dbReference type="OrthoDB" id="9802516at2"/>
<comment type="similarity">
    <text evidence="1 2">Belongs to the UPF0102 family.</text>
</comment>
<organism evidence="3 4">
    <name type="scientific">Bacteroides luti</name>
    <dbReference type="NCBI Taxonomy" id="1297750"/>
    <lineage>
        <taxon>Bacteria</taxon>
        <taxon>Pseudomonadati</taxon>
        <taxon>Bacteroidota</taxon>
        <taxon>Bacteroidia</taxon>
        <taxon>Bacteroidales</taxon>
        <taxon>Bacteroidaceae</taxon>
        <taxon>Bacteroides</taxon>
    </lineage>
</organism>
<dbReference type="InterPro" id="IPR011856">
    <property type="entry name" value="tRNA_endonuc-like_dom_sf"/>
</dbReference>
<proteinExistence type="inferred from homology"/>
<dbReference type="PANTHER" id="PTHR34039:SF1">
    <property type="entry name" value="UPF0102 PROTEIN YRAN"/>
    <property type="match status" value="1"/>
</dbReference>
<keyword evidence="3" id="KW-0378">Hydrolase</keyword>
<evidence type="ECO:0000256" key="2">
    <source>
        <dbReference type="HAMAP-Rule" id="MF_00048"/>
    </source>
</evidence>
<dbReference type="Gene3D" id="3.40.1350.10">
    <property type="match status" value="1"/>
</dbReference>
<evidence type="ECO:0000256" key="1">
    <source>
        <dbReference type="ARBA" id="ARBA00006738"/>
    </source>
</evidence>
<dbReference type="Proteomes" id="UP000184509">
    <property type="component" value="Unassembled WGS sequence"/>
</dbReference>
<dbReference type="InterPro" id="IPR003509">
    <property type="entry name" value="UPF0102_YraN-like"/>
</dbReference>
<dbReference type="EMBL" id="FQTV01000009">
    <property type="protein sequence ID" value="SHF46496.1"/>
    <property type="molecule type" value="Genomic_DNA"/>
</dbReference>
<dbReference type="AlphaFoldDB" id="A0A1M5BVS8"/>
<dbReference type="GO" id="GO:0003676">
    <property type="term" value="F:nucleic acid binding"/>
    <property type="evidence" value="ECO:0007669"/>
    <property type="project" value="InterPro"/>
</dbReference>
<evidence type="ECO:0000313" key="3">
    <source>
        <dbReference type="EMBL" id="SHF46496.1"/>
    </source>
</evidence>